<dbReference type="Proteomes" id="UP001326199">
    <property type="component" value="Unassembled WGS sequence"/>
</dbReference>
<evidence type="ECO:0000313" key="4">
    <source>
        <dbReference type="EMBL" id="KAK4663571.1"/>
    </source>
</evidence>
<keyword evidence="2" id="KW-0472">Membrane</keyword>
<dbReference type="InterPro" id="IPR029058">
    <property type="entry name" value="AB_hydrolase_fold"/>
</dbReference>
<evidence type="ECO:0000313" key="5">
    <source>
        <dbReference type="Proteomes" id="UP001326199"/>
    </source>
</evidence>
<dbReference type="InterPro" id="IPR050300">
    <property type="entry name" value="GDXG_lipolytic_enzyme"/>
</dbReference>
<dbReference type="RefSeq" id="XP_062763537.1">
    <property type="nucleotide sequence ID" value="XM_062914780.1"/>
</dbReference>
<dbReference type="SUPFAM" id="SSF53474">
    <property type="entry name" value="alpha/beta-Hydrolases"/>
    <property type="match status" value="1"/>
</dbReference>
<dbReference type="PANTHER" id="PTHR48081:SF3">
    <property type="entry name" value="ALPHA_BETA HYDROLASE FOLD-3 DOMAIN-CONTAINING PROTEIN"/>
    <property type="match status" value="1"/>
</dbReference>
<keyword evidence="2" id="KW-0812">Transmembrane</keyword>
<keyword evidence="1" id="KW-0378">Hydrolase</keyword>
<keyword evidence="5" id="KW-1185">Reference proteome</keyword>
<dbReference type="GeneID" id="87935123"/>
<feature type="transmembrane region" description="Helical" evidence="2">
    <location>
        <begin position="39"/>
        <end position="56"/>
    </location>
</feature>
<dbReference type="InterPro" id="IPR013094">
    <property type="entry name" value="AB_hydrolase_3"/>
</dbReference>
<dbReference type="EMBL" id="JAFFHB010000008">
    <property type="protein sequence ID" value="KAK4663571.1"/>
    <property type="molecule type" value="Genomic_DNA"/>
</dbReference>
<protein>
    <recommendedName>
        <fullName evidence="3">Alpha/beta hydrolase fold-3 domain-containing protein</fullName>
    </recommendedName>
</protein>
<evidence type="ECO:0000256" key="2">
    <source>
        <dbReference type="SAM" id="Phobius"/>
    </source>
</evidence>
<sequence>MICSTSYLQKVYKGCLVSTTDQPFTINIFSITSNNMAKLFIFLSAFLGILTTLISAQSSPFEMVTLIKIDYATAELAEHYHRLDVTYKTINATAIKAAVLVPKKLAASNKKTDAPVVVHFHGGGLVIGTSLEPAFIADWVTQLPVSTNSILVSPLYRLLPEANAPETLSDISSFWSWLHTSLPSVIASAYPKINTNLNQIVTIGESAGGYLAVQSALLFQEKAKIKAVIAQYPAIWPDLAAWGSLPLPDPTNEAVIKAGKAIDEYLGNLTGTEIRTDAPYPDRWELTEAALLSGRSFEFWGDETAIAQSGLEYALNVSRQWGDKVPGFWVLQGENDGMVAQAGTEEFLARLKGVHPGVEVKYTLRPGLHGFDALYGLDKHFIAEGVSWVKRFWLKGKN</sequence>
<comment type="caution">
    <text evidence="4">The sequence shown here is derived from an EMBL/GenBank/DDBJ whole genome shotgun (WGS) entry which is preliminary data.</text>
</comment>
<dbReference type="Pfam" id="PF07859">
    <property type="entry name" value="Abhydrolase_3"/>
    <property type="match status" value="1"/>
</dbReference>
<reference evidence="4 5" key="1">
    <citation type="journal article" date="2023" name="bioRxiv">
        <title>High-quality genome assemblies of four members of thePodospora anserinaspecies complex.</title>
        <authorList>
            <person name="Ament-Velasquez S.L."/>
            <person name="Vogan A.A."/>
            <person name="Wallerman O."/>
            <person name="Hartmann F."/>
            <person name="Gautier V."/>
            <person name="Silar P."/>
            <person name="Giraud T."/>
            <person name="Johannesson H."/>
        </authorList>
    </citation>
    <scope>NUCLEOTIDE SEQUENCE [LARGE SCALE GENOMIC DNA]</scope>
    <source>
        <strain evidence="4 5">CBS 411.78</strain>
    </source>
</reference>
<feature type="domain" description="Alpha/beta hydrolase fold-3" evidence="3">
    <location>
        <begin position="117"/>
        <end position="239"/>
    </location>
</feature>
<dbReference type="PANTHER" id="PTHR48081">
    <property type="entry name" value="AB HYDROLASE SUPERFAMILY PROTEIN C4A8.06C"/>
    <property type="match status" value="1"/>
</dbReference>
<dbReference type="Gene3D" id="3.40.50.1820">
    <property type="entry name" value="alpha/beta hydrolase"/>
    <property type="match status" value="1"/>
</dbReference>
<accession>A0ABR0H6A9</accession>
<evidence type="ECO:0000259" key="3">
    <source>
        <dbReference type="Pfam" id="PF07859"/>
    </source>
</evidence>
<keyword evidence="2" id="KW-1133">Transmembrane helix</keyword>
<proteinExistence type="predicted"/>
<gene>
    <name evidence="4" type="ORF">QC763_609590</name>
</gene>
<organism evidence="4 5">
    <name type="scientific">Podospora pseudopauciseta</name>
    <dbReference type="NCBI Taxonomy" id="2093780"/>
    <lineage>
        <taxon>Eukaryota</taxon>
        <taxon>Fungi</taxon>
        <taxon>Dikarya</taxon>
        <taxon>Ascomycota</taxon>
        <taxon>Pezizomycotina</taxon>
        <taxon>Sordariomycetes</taxon>
        <taxon>Sordariomycetidae</taxon>
        <taxon>Sordariales</taxon>
        <taxon>Podosporaceae</taxon>
        <taxon>Podospora</taxon>
    </lineage>
</organism>
<evidence type="ECO:0000256" key="1">
    <source>
        <dbReference type="ARBA" id="ARBA00022801"/>
    </source>
</evidence>
<name>A0ABR0H6A9_9PEZI</name>